<evidence type="ECO:0000313" key="2">
    <source>
        <dbReference type="EMBL" id="CAB4142013.1"/>
    </source>
</evidence>
<protein>
    <submittedName>
        <fullName evidence="2">Uncharacterized protein</fullName>
    </submittedName>
</protein>
<organism evidence="2">
    <name type="scientific">uncultured Caudovirales phage</name>
    <dbReference type="NCBI Taxonomy" id="2100421"/>
    <lineage>
        <taxon>Viruses</taxon>
        <taxon>Duplodnaviria</taxon>
        <taxon>Heunggongvirae</taxon>
        <taxon>Uroviricota</taxon>
        <taxon>Caudoviricetes</taxon>
        <taxon>Peduoviridae</taxon>
        <taxon>Maltschvirus</taxon>
        <taxon>Maltschvirus maltsch</taxon>
    </lineage>
</organism>
<feature type="transmembrane region" description="Helical" evidence="1">
    <location>
        <begin position="44"/>
        <end position="64"/>
    </location>
</feature>
<keyword evidence="1" id="KW-0812">Transmembrane</keyword>
<feature type="transmembrane region" description="Helical" evidence="1">
    <location>
        <begin position="7"/>
        <end position="24"/>
    </location>
</feature>
<accession>A0A6J5M9L5</accession>
<gene>
    <name evidence="2" type="ORF">UFOVP423_32</name>
</gene>
<sequence>MNNLIKLIITGAVGGFISAVNVDLKKWRATPNLAFDWKEALKSWLLGAISGAVAGFTGAQAIGVE</sequence>
<proteinExistence type="predicted"/>
<reference evidence="2" key="1">
    <citation type="submission" date="2020-04" db="EMBL/GenBank/DDBJ databases">
        <authorList>
            <person name="Chiriac C."/>
            <person name="Salcher M."/>
            <person name="Ghai R."/>
            <person name="Kavagutti S V."/>
        </authorList>
    </citation>
    <scope>NUCLEOTIDE SEQUENCE</scope>
</reference>
<keyword evidence="1" id="KW-1133">Transmembrane helix</keyword>
<name>A0A6J5M9L5_9CAUD</name>
<dbReference type="EMBL" id="LR796403">
    <property type="protein sequence ID" value="CAB4142013.1"/>
    <property type="molecule type" value="Genomic_DNA"/>
</dbReference>
<evidence type="ECO:0000256" key="1">
    <source>
        <dbReference type="SAM" id="Phobius"/>
    </source>
</evidence>
<keyword evidence="1" id="KW-0472">Membrane</keyword>